<keyword evidence="2" id="KW-1185">Reference proteome</keyword>
<evidence type="ECO:0000313" key="2">
    <source>
        <dbReference type="Proteomes" id="UP000265520"/>
    </source>
</evidence>
<sequence length="78" mass="9227">RCQCSPFDQMRMSCRDINVAFDKFTRTMLPLRDCLLLFRICRVASMSSRLPSAPLLPYANEYFVKSFCFLHELLKMRP</sequence>
<dbReference type="Proteomes" id="UP000265520">
    <property type="component" value="Unassembled WGS sequence"/>
</dbReference>
<name>A0A392MW06_9FABA</name>
<accession>A0A392MW06</accession>
<dbReference type="EMBL" id="LXQA010021043">
    <property type="protein sequence ID" value="MCH91726.1"/>
    <property type="molecule type" value="Genomic_DNA"/>
</dbReference>
<evidence type="ECO:0000313" key="1">
    <source>
        <dbReference type="EMBL" id="MCH91726.1"/>
    </source>
</evidence>
<dbReference type="AlphaFoldDB" id="A0A392MW06"/>
<feature type="non-terminal residue" evidence="1">
    <location>
        <position position="1"/>
    </location>
</feature>
<reference evidence="1 2" key="1">
    <citation type="journal article" date="2018" name="Front. Plant Sci.">
        <title>Red Clover (Trifolium pratense) and Zigzag Clover (T. medium) - A Picture of Genomic Similarities and Differences.</title>
        <authorList>
            <person name="Dluhosova J."/>
            <person name="Istvanek J."/>
            <person name="Nedelnik J."/>
            <person name="Repkova J."/>
        </authorList>
    </citation>
    <scope>NUCLEOTIDE SEQUENCE [LARGE SCALE GENOMIC DNA]</scope>
    <source>
        <strain evidence="2">cv. 10/8</strain>
        <tissue evidence="1">Leaf</tissue>
    </source>
</reference>
<organism evidence="1 2">
    <name type="scientific">Trifolium medium</name>
    <dbReference type="NCBI Taxonomy" id="97028"/>
    <lineage>
        <taxon>Eukaryota</taxon>
        <taxon>Viridiplantae</taxon>
        <taxon>Streptophyta</taxon>
        <taxon>Embryophyta</taxon>
        <taxon>Tracheophyta</taxon>
        <taxon>Spermatophyta</taxon>
        <taxon>Magnoliopsida</taxon>
        <taxon>eudicotyledons</taxon>
        <taxon>Gunneridae</taxon>
        <taxon>Pentapetalae</taxon>
        <taxon>rosids</taxon>
        <taxon>fabids</taxon>
        <taxon>Fabales</taxon>
        <taxon>Fabaceae</taxon>
        <taxon>Papilionoideae</taxon>
        <taxon>50 kb inversion clade</taxon>
        <taxon>NPAAA clade</taxon>
        <taxon>Hologalegina</taxon>
        <taxon>IRL clade</taxon>
        <taxon>Trifolieae</taxon>
        <taxon>Trifolium</taxon>
    </lineage>
</organism>
<comment type="caution">
    <text evidence="1">The sequence shown here is derived from an EMBL/GenBank/DDBJ whole genome shotgun (WGS) entry which is preliminary data.</text>
</comment>
<proteinExistence type="predicted"/>
<protein>
    <submittedName>
        <fullName evidence="1">Uncharacterized protein</fullName>
    </submittedName>
</protein>